<keyword evidence="2 4" id="KW-0238">DNA-binding</keyword>
<proteinExistence type="predicted"/>
<feature type="DNA-binding region" description="H-T-H motif" evidence="4">
    <location>
        <begin position="33"/>
        <end position="52"/>
    </location>
</feature>
<dbReference type="Pfam" id="PF00440">
    <property type="entry name" value="TetR_N"/>
    <property type="match status" value="1"/>
</dbReference>
<name>A0A7W8TTD8_9MICC</name>
<dbReference type="InterPro" id="IPR050109">
    <property type="entry name" value="HTH-type_TetR-like_transc_reg"/>
</dbReference>
<dbReference type="Proteomes" id="UP000580797">
    <property type="component" value="Unassembled WGS sequence"/>
</dbReference>
<evidence type="ECO:0000256" key="3">
    <source>
        <dbReference type="ARBA" id="ARBA00023163"/>
    </source>
</evidence>
<dbReference type="SUPFAM" id="SSF46689">
    <property type="entry name" value="Homeodomain-like"/>
    <property type="match status" value="1"/>
</dbReference>
<feature type="domain" description="HTH tetR-type" evidence="5">
    <location>
        <begin position="10"/>
        <end position="70"/>
    </location>
</feature>
<evidence type="ECO:0000256" key="1">
    <source>
        <dbReference type="ARBA" id="ARBA00023015"/>
    </source>
</evidence>
<dbReference type="EMBL" id="JACHDR010000001">
    <property type="protein sequence ID" value="MBB5511720.1"/>
    <property type="molecule type" value="Genomic_DNA"/>
</dbReference>
<dbReference type="PROSITE" id="PS50977">
    <property type="entry name" value="HTH_TETR_2"/>
    <property type="match status" value="1"/>
</dbReference>
<sequence>MPKVTEEHKAAMRLRIQQAAFACVARKGFSSVSMADIIAEAGLSAGAVYLYYKNKEALVVDVGRAVLDIKLAVIGSSSQQTPVPPPSQLIPALFRELLSSGSYPNMAVQVWGEAIHNETLKSLASSIFTELGDYLVNYYRHYLSSERGLDSDTADARARSIVPATIGMIQGMPLSVALQVRESVDHYISSVQDVLKLMEAR</sequence>
<protein>
    <submittedName>
        <fullName evidence="6">AcrR family transcriptional regulator</fullName>
    </submittedName>
</protein>
<evidence type="ECO:0000256" key="2">
    <source>
        <dbReference type="ARBA" id="ARBA00023125"/>
    </source>
</evidence>
<dbReference type="PANTHER" id="PTHR30055:SF234">
    <property type="entry name" value="HTH-TYPE TRANSCRIPTIONAL REGULATOR BETI"/>
    <property type="match status" value="1"/>
</dbReference>
<keyword evidence="3" id="KW-0804">Transcription</keyword>
<dbReference type="PRINTS" id="PR00455">
    <property type="entry name" value="HTHTETR"/>
</dbReference>
<dbReference type="InterPro" id="IPR001647">
    <property type="entry name" value="HTH_TetR"/>
</dbReference>
<dbReference type="GO" id="GO:0000976">
    <property type="term" value="F:transcription cis-regulatory region binding"/>
    <property type="evidence" value="ECO:0007669"/>
    <property type="project" value="TreeGrafter"/>
</dbReference>
<evidence type="ECO:0000313" key="7">
    <source>
        <dbReference type="Proteomes" id="UP000580797"/>
    </source>
</evidence>
<accession>A0A7W8TTD8</accession>
<dbReference type="RefSeq" id="WP_344118671.1">
    <property type="nucleotide sequence ID" value="NZ_BAAARH010000018.1"/>
</dbReference>
<comment type="caution">
    <text evidence="6">The sequence shown here is derived from an EMBL/GenBank/DDBJ whole genome shotgun (WGS) entry which is preliminary data.</text>
</comment>
<dbReference type="Gene3D" id="1.10.357.10">
    <property type="entry name" value="Tetracycline Repressor, domain 2"/>
    <property type="match status" value="1"/>
</dbReference>
<keyword evidence="1" id="KW-0805">Transcription regulation</keyword>
<dbReference type="PANTHER" id="PTHR30055">
    <property type="entry name" value="HTH-TYPE TRANSCRIPTIONAL REGULATOR RUTR"/>
    <property type="match status" value="1"/>
</dbReference>
<evidence type="ECO:0000313" key="6">
    <source>
        <dbReference type="EMBL" id="MBB5511720.1"/>
    </source>
</evidence>
<evidence type="ECO:0000256" key="4">
    <source>
        <dbReference type="PROSITE-ProRule" id="PRU00335"/>
    </source>
</evidence>
<gene>
    <name evidence="6" type="ORF">HD598_000407</name>
</gene>
<reference evidence="6 7" key="1">
    <citation type="submission" date="2020-08" db="EMBL/GenBank/DDBJ databases">
        <title>Sequencing the genomes of 1000 actinobacteria strains.</title>
        <authorList>
            <person name="Klenk H.-P."/>
        </authorList>
    </citation>
    <scope>NUCLEOTIDE SEQUENCE [LARGE SCALE GENOMIC DNA]</scope>
    <source>
        <strain evidence="6 7">DSM 105783</strain>
    </source>
</reference>
<evidence type="ECO:0000259" key="5">
    <source>
        <dbReference type="PROSITE" id="PS50977"/>
    </source>
</evidence>
<dbReference type="InterPro" id="IPR009057">
    <property type="entry name" value="Homeodomain-like_sf"/>
</dbReference>
<dbReference type="GO" id="GO:0003700">
    <property type="term" value="F:DNA-binding transcription factor activity"/>
    <property type="evidence" value="ECO:0007669"/>
    <property type="project" value="TreeGrafter"/>
</dbReference>
<dbReference type="AlphaFoldDB" id="A0A7W8TTD8"/>
<organism evidence="6 7">
    <name type="scientific">Neomicrococcus aestuarii</name>
    <dbReference type="NCBI Taxonomy" id="556325"/>
    <lineage>
        <taxon>Bacteria</taxon>
        <taxon>Bacillati</taxon>
        <taxon>Actinomycetota</taxon>
        <taxon>Actinomycetes</taxon>
        <taxon>Micrococcales</taxon>
        <taxon>Micrococcaceae</taxon>
        <taxon>Neomicrococcus</taxon>
    </lineage>
</organism>